<keyword evidence="1" id="KW-0963">Cytoplasm</keyword>
<keyword evidence="2" id="KW-0251">Elongation factor</keyword>
<dbReference type="InterPro" id="IPR035647">
    <property type="entry name" value="EFG_III/V"/>
</dbReference>
<accession>A0A1B7NI28</accession>
<sequence length="78" mass="8956">MFTVKAYLPVMESFGFNSDLRSQTAGQAFPQSVFDHWEPMKGSPLEKGSKIEELVRGIRVRKGLKPDIPTLDYYYDKL</sequence>
<proteinExistence type="predicted"/>
<dbReference type="GO" id="GO:0005829">
    <property type="term" value="C:cytosol"/>
    <property type="evidence" value="ECO:0007669"/>
    <property type="project" value="TreeGrafter"/>
</dbReference>
<feature type="domain" description="Elongation factor EFG" evidence="4">
    <location>
        <begin position="2"/>
        <end position="46"/>
    </location>
</feature>
<dbReference type="STRING" id="1314800.A0A1B7NI28"/>
<evidence type="ECO:0000256" key="1">
    <source>
        <dbReference type="ARBA" id="ARBA00022490"/>
    </source>
</evidence>
<dbReference type="GO" id="GO:0003924">
    <property type="term" value="F:GTPase activity"/>
    <property type="evidence" value="ECO:0007669"/>
    <property type="project" value="TreeGrafter"/>
</dbReference>
<dbReference type="PANTHER" id="PTHR42908">
    <property type="entry name" value="TRANSLATION ELONGATION FACTOR-RELATED"/>
    <property type="match status" value="1"/>
</dbReference>
<dbReference type="InParanoid" id="A0A1B7NI28"/>
<dbReference type="Pfam" id="PF00679">
    <property type="entry name" value="EFG_C"/>
    <property type="match status" value="1"/>
</dbReference>
<evidence type="ECO:0000256" key="3">
    <source>
        <dbReference type="ARBA" id="ARBA00022917"/>
    </source>
</evidence>
<dbReference type="GO" id="GO:1990904">
    <property type="term" value="C:ribonucleoprotein complex"/>
    <property type="evidence" value="ECO:0007669"/>
    <property type="project" value="TreeGrafter"/>
</dbReference>
<dbReference type="OrthoDB" id="2613551at2759"/>
<protein>
    <submittedName>
        <fullName evidence="5">EF-G C-terminal domain-like protein</fullName>
    </submittedName>
</protein>
<dbReference type="AlphaFoldDB" id="A0A1B7NI28"/>
<reference evidence="5 6" key="1">
    <citation type="submission" date="2016-06" db="EMBL/GenBank/DDBJ databases">
        <title>Comparative genomics of the ectomycorrhizal sister species Rhizopogon vinicolor and Rhizopogon vesiculosus (Basidiomycota: Boletales) reveals a divergence of the mating type B locus.</title>
        <authorList>
            <consortium name="DOE Joint Genome Institute"/>
            <person name="Mujic A.B."/>
            <person name="Kuo A."/>
            <person name="Tritt A."/>
            <person name="Lipzen A."/>
            <person name="Chen C."/>
            <person name="Johnson J."/>
            <person name="Sharma A."/>
            <person name="Barry K."/>
            <person name="Grigoriev I.V."/>
            <person name="Spatafora J.W."/>
        </authorList>
    </citation>
    <scope>NUCLEOTIDE SEQUENCE [LARGE SCALE GENOMIC DNA]</scope>
    <source>
        <strain evidence="5 6">AM-OR11-026</strain>
    </source>
</reference>
<dbReference type="PANTHER" id="PTHR42908:SF10">
    <property type="entry name" value="EUKARYOTIC TRANSLATION ELONGATION FACTOR 2"/>
    <property type="match status" value="1"/>
</dbReference>
<organism evidence="5 6">
    <name type="scientific">Rhizopogon vinicolor AM-OR11-026</name>
    <dbReference type="NCBI Taxonomy" id="1314800"/>
    <lineage>
        <taxon>Eukaryota</taxon>
        <taxon>Fungi</taxon>
        <taxon>Dikarya</taxon>
        <taxon>Basidiomycota</taxon>
        <taxon>Agaricomycotina</taxon>
        <taxon>Agaricomycetes</taxon>
        <taxon>Agaricomycetidae</taxon>
        <taxon>Boletales</taxon>
        <taxon>Suillineae</taxon>
        <taxon>Rhizopogonaceae</taxon>
        <taxon>Rhizopogon</taxon>
    </lineage>
</organism>
<dbReference type="SUPFAM" id="SSF54980">
    <property type="entry name" value="EF-G C-terminal domain-like"/>
    <property type="match status" value="1"/>
</dbReference>
<dbReference type="EMBL" id="KV448125">
    <property type="protein sequence ID" value="OAX44468.1"/>
    <property type="molecule type" value="Genomic_DNA"/>
</dbReference>
<evidence type="ECO:0000259" key="4">
    <source>
        <dbReference type="Pfam" id="PF00679"/>
    </source>
</evidence>
<gene>
    <name evidence="5" type="ORF">K503DRAFT_795529</name>
</gene>
<keyword evidence="6" id="KW-1185">Reference proteome</keyword>
<evidence type="ECO:0000313" key="6">
    <source>
        <dbReference type="Proteomes" id="UP000092154"/>
    </source>
</evidence>
<dbReference type="Gene3D" id="3.30.70.240">
    <property type="match status" value="1"/>
</dbReference>
<dbReference type="InterPro" id="IPR000640">
    <property type="entry name" value="EFG_V-like"/>
</dbReference>
<dbReference type="GO" id="GO:0043022">
    <property type="term" value="F:ribosome binding"/>
    <property type="evidence" value="ECO:0007669"/>
    <property type="project" value="TreeGrafter"/>
</dbReference>
<keyword evidence="3" id="KW-0648">Protein biosynthesis</keyword>
<dbReference type="Proteomes" id="UP000092154">
    <property type="component" value="Unassembled WGS sequence"/>
</dbReference>
<name>A0A1B7NI28_9AGAM</name>
<evidence type="ECO:0000256" key="2">
    <source>
        <dbReference type="ARBA" id="ARBA00022768"/>
    </source>
</evidence>
<dbReference type="GO" id="GO:0003746">
    <property type="term" value="F:translation elongation factor activity"/>
    <property type="evidence" value="ECO:0007669"/>
    <property type="project" value="UniProtKB-KW"/>
</dbReference>
<evidence type="ECO:0000313" key="5">
    <source>
        <dbReference type="EMBL" id="OAX44468.1"/>
    </source>
</evidence>